<evidence type="ECO:0000256" key="1">
    <source>
        <dbReference type="SAM" id="SignalP"/>
    </source>
</evidence>
<evidence type="ECO:0000313" key="3">
    <source>
        <dbReference type="Proteomes" id="UP000236742"/>
    </source>
</evidence>
<accession>A0A1H5W791</accession>
<proteinExistence type="predicted"/>
<evidence type="ECO:0008006" key="4">
    <source>
        <dbReference type="Google" id="ProtNLM"/>
    </source>
</evidence>
<organism evidence="2 3">
    <name type="scientific">Jhaorihella thermophila</name>
    <dbReference type="NCBI Taxonomy" id="488547"/>
    <lineage>
        <taxon>Bacteria</taxon>
        <taxon>Pseudomonadati</taxon>
        <taxon>Pseudomonadota</taxon>
        <taxon>Alphaproteobacteria</taxon>
        <taxon>Rhodobacterales</taxon>
        <taxon>Paracoccaceae</taxon>
        <taxon>Jhaorihella</taxon>
    </lineage>
</organism>
<feature type="chain" id="PRO_5009287956" description="Repeat domain-containing protein" evidence="1">
    <location>
        <begin position="20"/>
        <end position="242"/>
    </location>
</feature>
<dbReference type="EMBL" id="FNVD01000007">
    <property type="protein sequence ID" value="SEF95051.1"/>
    <property type="molecule type" value="Genomic_DNA"/>
</dbReference>
<name>A0A1H5W791_9RHOB</name>
<dbReference type="RefSeq" id="WP_235003788.1">
    <property type="nucleotide sequence ID" value="NZ_FNVD01000007.1"/>
</dbReference>
<evidence type="ECO:0000313" key="2">
    <source>
        <dbReference type="EMBL" id="SEF95051.1"/>
    </source>
</evidence>
<reference evidence="2 3" key="1">
    <citation type="submission" date="2016-10" db="EMBL/GenBank/DDBJ databases">
        <authorList>
            <person name="de Groot N.N."/>
        </authorList>
    </citation>
    <scope>NUCLEOTIDE SEQUENCE [LARGE SCALE GENOMIC DNA]</scope>
    <source>
        <strain evidence="2 3">DSM 23413</strain>
    </source>
</reference>
<sequence>MRRALAAALALAVAGQADAGARIVAAEYAEPTTRHAHGVLGDDVEWGALRLTVMDSAGATRAILLRLPRRRVFEDIAPRVVTLAGRDAPLAMVVESDAGLGARLALYDAAGLVAATPFIGQAHRWLAPVGAADLDGDGRTEIAYVDRPHLARILRIWRFEDGRLREIASAAGFSNHRIGEAFISGGLRDCGEGPEIVTADAEWKRVLVARLRNGRIERRDSGALDSPARINAVMACRARLDP</sequence>
<gene>
    <name evidence="2" type="ORF">SAMN05421751_107136</name>
</gene>
<keyword evidence="3" id="KW-1185">Reference proteome</keyword>
<dbReference type="Proteomes" id="UP000236742">
    <property type="component" value="Unassembled WGS sequence"/>
</dbReference>
<feature type="signal peptide" evidence="1">
    <location>
        <begin position="1"/>
        <end position="19"/>
    </location>
</feature>
<protein>
    <recommendedName>
        <fullName evidence="4">Repeat domain-containing protein</fullName>
    </recommendedName>
</protein>
<keyword evidence="1" id="KW-0732">Signal</keyword>
<dbReference type="AlphaFoldDB" id="A0A1H5W791"/>